<protein>
    <submittedName>
        <fullName evidence="1">Uncharacterized protein</fullName>
    </submittedName>
</protein>
<proteinExistence type="predicted"/>
<name>A0ABD5M1V2_PROMI</name>
<dbReference type="EMBL" id="JADQCH020000002">
    <property type="protein sequence ID" value="MEY2344849.1"/>
    <property type="molecule type" value="Genomic_DNA"/>
</dbReference>
<dbReference type="AlphaFoldDB" id="A0ABD5M1V2"/>
<organism evidence="1">
    <name type="scientific">Proteus mirabilis</name>
    <dbReference type="NCBI Taxonomy" id="584"/>
    <lineage>
        <taxon>Bacteria</taxon>
        <taxon>Pseudomonadati</taxon>
        <taxon>Pseudomonadota</taxon>
        <taxon>Gammaproteobacteria</taxon>
        <taxon>Enterobacterales</taxon>
        <taxon>Morganellaceae</taxon>
        <taxon>Proteus</taxon>
    </lineage>
</organism>
<sequence>MVLIQLDSVTDGKPTAEQLEFMTNLYRAQMGEEALQLMLSDLREKAKIEIFDKDYQ</sequence>
<reference evidence="1" key="1">
    <citation type="submission" date="2021-05" db="EMBL/GenBank/DDBJ databases">
        <title>First report of NDM-5 and VEB-6 producing Proteus mirabilis isolated from blood of a sepsis patient in Kolkata, India.</title>
        <authorList>
            <person name="Halder G."/>
            <person name="Chaudhuri B."/>
            <person name="Dutta S."/>
        </authorList>
    </citation>
    <scope>NUCLEOTIDE SEQUENCE [LARGE SCALE GENOMIC DNA]</scope>
    <source>
        <strain evidence="1">7049</strain>
    </source>
</reference>
<evidence type="ECO:0000313" key="1">
    <source>
        <dbReference type="EMBL" id="MEY2344849.1"/>
    </source>
</evidence>
<gene>
    <name evidence="1" type="ORF">I3679_015440</name>
</gene>
<accession>A0ABD5M1V2</accession>
<comment type="caution">
    <text evidence="1">The sequence shown here is derived from an EMBL/GenBank/DDBJ whole genome shotgun (WGS) entry which is preliminary data.</text>
</comment>